<evidence type="ECO:0000313" key="1">
    <source>
        <dbReference type="EMBL" id="EFC94452.1"/>
    </source>
</evidence>
<name>D3AUQ3_9FIRM</name>
<dbReference type="HOGENOM" id="CLU_3168983_0_0_9"/>
<sequence length="47" mass="5487">MGFSYHLVKYTRQAIEDAKKATEEVKKQMTLGKEHYTGDQQVISRLE</sequence>
<dbReference type="Proteomes" id="UP000004968">
    <property type="component" value="Unassembled WGS sequence"/>
</dbReference>
<comment type="caution">
    <text evidence="1">The sequence shown here is derived from an EMBL/GenBank/DDBJ whole genome shotgun (WGS) entry which is preliminary data.</text>
</comment>
<dbReference type="EMBL" id="ACIO01001112">
    <property type="protein sequence ID" value="EFC94452.1"/>
    <property type="molecule type" value="Genomic_DNA"/>
</dbReference>
<accession>D3AUQ3</accession>
<proteinExistence type="predicted"/>
<dbReference type="AlphaFoldDB" id="D3AUQ3"/>
<protein>
    <submittedName>
        <fullName evidence="1">Uncharacterized protein</fullName>
    </submittedName>
</protein>
<gene>
    <name evidence="1" type="ORF">CLOSTHATH_07372</name>
</gene>
<evidence type="ECO:0000313" key="2">
    <source>
        <dbReference type="Proteomes" id="UP000004968"/>
    </source>
</evidence>
<organism evidence="1 2">
    <name type="scientific">Hungatella hathewayi DSM 13479</name>
    <dbReference type="NCBI Taxonomy" id="566550"/>
    <lineage>
        <taxon>Bacteria</taxon>
        <taxon>Bacillati</taxon>
        <taxon>Bacillota</taxon>
        <taxon>Clostridia</taxon>
        <taxon>Lachnospirales</taxon>
        <taxon>Lachnospiraceae</taxon>
        <taxon>Hungatella</taxon>
    </lineage>
</organism>
<reference evidence="1 2" key="1">
    <citation type="submission" date="2010-01" db="EMBL/GenBank/DDBJ databases">
        <authorList>
            <person name="Weinstock G."/>
            <person name="Sodergren E."/>
            <person name="Clifton S."/>
            <person name="Fulton L."/>
            <person name="Fulton B."/>
            <person name="Courtney L."/>
            <person name="Fronick C."/>
            <person name="Harrison M."/>
            <person name="Strong C."/>
            <person name="Farmer C."/>
            <person name="Delahaunty K."/>
            <person name="Markovic C."/>
            <person name="Hall O."/>
            <person name="Minx P."/>
            <person name="Tomlinson C."/>
            <person name="Mitreva M."/>
            <person name="Nelson J."/>
            <person name="Hou S."/>
            <person name="Wollam A."/>
            <person name="Pepin K.H."/>
            <person name="Johnson M."/>
            <person name="Bhonagiri V."/>
            <person name="Nash W.E."/>
            <person name="Warren W."/>
            <person name="Chinwalla A."/>
            <person name="Mardis E.R."/>
            <person name="Wilson R.K."/>
        </authorList>
    </citation>
    <scope>NUCLEOTIDE SEQUENCE [LARGE SCALE GENOMIC DNA]</scope>
    <source>
        <strain evidence="1 2">DSM 13479</strain>
    </source>
</reference>